<sequence length="494" mass="57805">MRKIKNRLFIIFLHIIIFNIIKSSKSRHITTRSLIKRYESVLWNDEIITEYDPKNDESIEEKEEEEEEINIYSFEQIPIKYWTNDEKEDLQEQTNDNIYISSVESSTNFNFYDQLNYKEKQYYDIIYKNSIKSPPETTIKISITTNISKDDFISELKISSERVFTILIYENPEFWWIGNYSIKLSTLENKYLVTFIIIPSNSKFINYTSNDIVQLNEEIESIKKIIMNNIDELNLTTKYAIMRYVHDYLITKIVYTLDEKRKHIRTLYGSLVENKCVCEGYAEAFQYIVKQYNINCIIARSSTHEWNFVEMDGKWYVLDVTYDDLKGDKIPTNSYDNLTTVYFLIGTEHVCYSKKKYNEDTDHILVYSGYSSNQLISYPYIEINDYVPSELELEEIKLIDLDNIANIKTATISKTITTASVTTELPTTTKEQTTSTELITSTSKFTGKEEDNNIPQKSEINDSQYNVSNDNTTSKNDNIASNNGIISNIDTSLT</sequence>
<protein>
    <recommendedName>
        <fullName evidence="5">Transglutaminase-like domain-containing protein</fullName>
    </recommendedName>
</protein>
<accession>A0A1Y1W2V9</accession>
<evidence type="ECO:0000256" key="1">
    <source>
        <dbReference type="SAM" id="MobiDB-lite"/>
    </source>
</evidence>
<organism evidence="3 4">
    <name type="scientific">Anaeromyces robustus</name>
    <dbReference type="NCBI Taxonomy" id="1754192"/>
    <lineage>
        <taxon>Eukaryota</taxon>
        <taxon>Fungi</taxon>
        <taxon>Fungi incertae sedis</taxon>
        <taxon>Chytridiomycota</taxon>
        <taxon>Chytridiomycota incertae sedis</taxon>
        <taxon>Neocallimastigomycetes</taxon>
        <taxon>Neocallimastigales</taxon>
        <taxon>Neocallimastigaceae</taxon>
        <taxon>Anaeromyces</taxon>
    </lineage>
</organism>
<feature type="chain" id="PRO_5012214762" description="Transglutaminase-like domain-containing protein" evidence="2">
    <location>
        <begin position="27"/>
        <end position="494"/>
    </location>
</feature>
<dbReference type="InterPro" id="IPR038765">
    <property type="entry name" value="Papain-like_cys_pep_sf"/>
</dbReference>
<gene>
    <name evidence="3" type="ORF">BCR32DRAFT_272550</name>
</gene>
<feature type="signal peptide" evidence="2">
    <location>
        <begin position="1"/>
        <end position="26"/>
    </location>
</feature>
<feature type="compositionally biased region" description="Polar residues" evidence="1">
    <location>
        <begin position="453"/>
        <end position="475"/>
    </location>
</feature>
<dbReference type="Proteomes" id="UP000193944">
    <property type="component" value="Unassembled WGS sequence"/>
</dbReference>
<dbReference type="OrthoDB" id="2128161at2759"/>
<proteinExistence type="predicted"/>
<keyword evidence="4" id="KW-1185">Reference proteome</keyword>
<comment type="caution">
    <text evidence="3">The sequence shown here is derived from an EMBL/GenBank/DDBJ whole genome shotgun (WGS) entry which is preliminary data.</text>
</comment>
<reference evidence="3 4" key="2">
    <citation type="submission" date="2016-08" db="EMBL/GenBank/DDBJ databases">
        <title>Pervasive Adenine N6-methylation of Active Genes in Fungi.</title>
        <authorList>
            <consortium name="DOE Joint Genome Institute"/>
            <person name="Mondo S.J."/>
            <person name="Dannebaum R.O."/>
            <person name="Kuo R.C."/>
            <person name="Labutti K."/>
            <person name="Haridas S."/>
            <person name="Kuo A."/>
            <person name="Salamov A."/>
            <person name="Ahrendt S.R."/>
            <person name="Lipzen A."/>
            <person name="Sullivan W."/>
            <person name="Andreopoulos W.B."/>
            <person name="Clum A."/>
            <person name="Lindquist E."/>
            <person name="Daum C."/>
            <person name="Ramamoorthy G.K."/>
            <person name="Gryganskyi A."/>
            <person name="Culley D."/>
            <person name="Magnuson J.K."/>
            <person name="James T.Y."/>
            <person name="O'Malley M.A."/>
            <person name="Stajich J.E."/>
            <person name="Spatafora J.W."/>
            <person name="Visel A."/>
            <person name="Grigoriev I.V."/>
        </authorList>
    </citation>
    <scope>NUCLEOTIDE SEQUENCE [LARGE SCALE GENOMIC DNA]</scope>
    <source>
        <strain evidence="3 4">S4</strain>
    </source>
</reference>
<dbReference type="Gene3D" id="3.10.620.30">
    <property type="match status" value="1"/>
</dbReference>
<dbReference type="SUPFAM" id="SSF54001">
    <property type="entry name" value="Cysteine proteinases"/>
    <property type="match status" value="1"/>
</dbReference>
<name>A0A1Y1W2V9_9FUNG</name>
<dbReference type="EMBL" id="MCFG01000432">
    <property type="protein sequence ID" value="ORX67712.1"/>
    <property type="molecule type" value="Genomic_DNA"/>
</dbReference>
<feature type="region of interest" description="Disordered" evidence="1">
    <location>
        <begin position="426"/>
        <end position="494"/>
    </location>
</feature>
<reference evidence="3 4" key="1">
    <citation type="submission" date="2016-08" db="EMBL/GenBank/DDBJ databases">
        <title>A Parts List for Fungal Cellulosomes Revealed by Comparative Genomics.</title>
        <authorList>
            <consortium name="DOE Joint Genome Institute"/>
            <person name="Haitjema C.H."/>
            <person name="Gilmore S.P."/>
            <person name="Henske J.K."/>
            <person name="Solomon K.V."/>
            <person name="De Groot R."/>
            <person name="Kuo A."/>
            <person name="Mondo S.J."/>
            <person name="Salamov A.A."/>
            <person name="Labutti K."/>
            <person name="Zhao Z."/>
            <person name="Chiniquy J."/>
            <person name="Barry K."/>
            <person name="Brewer H.M."/>
            <person name="Purvine S.O."/>
            <person name="Wright A.T."/>
            <person name="Boxma B."/>
            <person name="Van Alen T."/>
            <person name="Hackstein J.H."/>
            <person name="Baker S.E."/>
            <person name="Grigoriev I.V."/>
            <person name="O'Malley M.A."/>
        </authorList>
    </citation>
    <scope>NUCLEOTIDE SEQUENCE [LARGE SCALE GENOMIC DNA]</scope>
    <source>
        <strain evidence="3 4">S4</strain>
    </source>
</reference>
<evidence type="ECO:0000313" key="4">
    <source>
        <dbReference type="Proteomes" id="UP000193944"/>
    </source>
</evidence>
<evidence type="ECO:0000256" key="2">
    <source>
        <dbReference type="SAM" id="SignalP"/>
    </source>
</evidence>
<keyword evidence="2" id="KW-0732">Signal</keyword>
<evidence type="ECO:0000313" key="3">
    <source>
        <dbReference type="EMBL" id="ORX67712.1"/>
    </source>
</evidence>
<feature type="compositionally biased region" description="Low complexity" evidence="1">
    <location>
        <begin position="426"/>
        <end position="440"/>
    </location>
</feature>
<feature type="compositionally biased region" description="Low complexity" evidence="1">
    <location>
        <begin position="476"/>
        <end position="494"/>
    </location>
</feature>
<dbReference type="STRING" id="1754192.A0A1Y1W2V9"/>
<evidence type="ECO:0008006" key="5">
    <source>
        <dbReference type="Google" id="ProtNLM"/>
    </source>
</evidence>
<dbReference type="AlphaFoldDB" id="A0A1Y1W2V9"/>